<keyword evidence="4 5" id="KW-0472">Membrane</keyword>
<feature type="transmembrane region" description="Helical" evidence="5">
    <location>
        <begin position="286"/>
        <end position="309"/>
    </location>
</feature>
<comment type="caution">
    <text evidence="9">The sequence shown here is derived from an EMBL/GenBank/DDBJ whole genome shotgun (WGS) entry which is preliminary data.</text>
</comment>
<evidence type="ECO:0000313" key="9">
    <source>
        <dbReference type="EMBL" id="CAL4069350.1"/>
    </source>
</evidence>
<evidence type="ECO:0000256" key="2">
    <source>
        <dbReference type="ARBA" id="ARBA00022692"/>
    </source>
</evidence>
<name>A0AAV2Q4T7_MEGNR</name>
<evidence type="ECO:0000256" key="4">
    <source>
        <dbReference type="ARBA" id="ARBA00023136"/>
    </source>
</evidence>
<dbReference type="InterPro" id="IPR053956">
    <property type="entry name" value="NPC1_MLD"/>
</dbReference>
<keyword evidence="10" id="KW-1185">Reference proteome</keyword>
<dbReference type="EMBL" id="CAXKWB010003485">
    <property type="protein sequence ID" value="CAL4069350.1"/>
    <property type="molecule type" value="Genomic_DNA"/>
</dbReference>
<comment type="subcellular location">
    <subcellularLocation>
        <location evidence="1">Membrane</location>
        <topology evidence="1">Multi-pass membrane protein</topology>
    </subcellularLocation>
</comment>
<gene>
    <name evidence="9" type="ORF">MNOR_LOCUS7771</name>
</gene>
<evidence type="ECO:0000259" key="7">
    <source>
        <dbReference type="Pfam" id="PF16414"/>
    </source>
</evidence>
<evidence type="ECO:0000259" key="8">
    <source>
        <dbReference type="Pfam" id="PF22314"/>
    </source>
</evidence>
<feature type="signal peptide" evidence="6">
    <location>
        <begin position="1"/>
        <end position="33"/>
    </location>
</feature>
<evidence type="ECO:0000256" key="3">
    <source>
        <dbReference type="ARBA" id="ARBA00022989"/>
    </source>
</evidence>
<evidence type="ECO:0000313" key="10">
    <source>
        <dbReference type="Proteomes" id="UP001497623"/>
    </source>
</evidence>
<evidence type="ECO:0000256" key="1">
    <source>
        <dbReference type="ARBA" id="ARBA00004141"/>
    </source>
</evidence>
<dbReference type="AlphaFoldDB" id="A0AAV2Q4T7"/>
<organism evidence="9 10">
    <name type="scientific">Meganyctiphanes norvegica</name>
    <name type="common">Northern krill</name>
    <name type="synonym">Thysanopoda norvegica</name>
    <dbReference type="NCBI Taxonomy" id="48144"/>
    <lineage>
        <taxon>Eukaryota</taxon>
        <taxon>Metazoa</taxon>
        <taxon>Ecdysozoa</taxon>
        <taxon>Arthropoda</taxon>
        <taxon>Crustacea</taxon>
        <taxon>Multicrustacea</taxon>
        <taxon>Malacostraca</taxon>
        <taxon>Eumalacostraca</taxon>
        <taxon>Eucarida</taxon>
        <taxon>Euphausiacea</taxon>
        <taxon>Euphausiidae</taxon>
        <taxon>Meganyctiphanes</taxon>
    </lineage>
</organism>
<keyword evidence="2 5" id="KW-0812">Transmembrane</keyword>
<feature type="non-terminal residue" evidence="9">
    <location>
        <position position="440"/>
    </location>
</feature>
<feature type="domain" description="Niemann-Pick C1 N-terminal" evidence="7">
    <location>
        <begin position="38"/>
        <end position="285"/>
    </location>
</feature>
<accession>A0AAV2Q4T7</accession>
<dbReference type="PANTHER" id="PTHR45727">
    <property type="entry name" value="NPC INTRACELLULAR CHOLESTEROL TRANSPORTER 1"/>
    <property type="match status" value="1"/>
</dbReference>
<reference evidence="9 10" key="1">
    <citation type="submission" date="2024-05" db="EMBL/GenBank/DDBJ databases">
        <authorList>
            <person name="Wallberg A."/>
        </authorList>
    </citation>
    <scope>NUCLEOTIDE SEQUENCE [LARGE SCALE GENOMIC DNA]</scope>
</reference>
<dbReference type="GO" id="GO:0042632">
    <property type="term" value="P:cholesterol homeostasis"/>
    <property type="evidence" value="ECO:0007669"/>
    <property type="project" value="TreeGrafter"/>
</dbReference>
<dbReference type="Proteomes" id="UP001497623">
    <property type="component" value="Unassembled WGS sequence"/>
</dbReference>
<feature type="domain" description="NPC1 middle luminal" evidence="8">
    <location>
        <begin position="402"/>
        <end position="431"/>
    </location>
</feature>
<proteinExistence type="predicted"/>
<sequence>MKDQVGAAQGGRTCWIAVVTLVLLITCGQDVWGIDAEGKCVWYGQCGSNPLLFGKTANCPYSGPPKPLETASVLSLTAACPEFVQEYSVNGTISTCCDGTQVNALLTQMAAGLAMLQRCPTCVRNFRLNFCYMTCSPYQSNFMDITGTANASDTKKTVITSVKVHVANKFVEGVYRSCQDVSMPSTGDAAISLMCGAWGAQYCTGQRWFNYMGSTSNGFSPFQINYAYEDVSNGTTKPLNKTIIPCSEPVDENSRACACVDCKDACPVPPPLPPLPQPFDILGYDGLAVIMVFFFLLISSAFLTVYICFTCRTQSLDIAASMQSSSDVGEPNQIERLGASMEDSLERLFRAWGSMCAEHPWTVLIVGVILAVGMSVGIIFLRVTTDPVELWASPLSRARKEKDYFDRNFEPFYRTEMLIIRPVGVDPATAHESMPAITIW</sequence>
<dbReference type="PANTHER" id="PTHR45727:SF2">
    <property type="entry name" value="NPC INTRACELLULAR CHOLESTEROL TRANSPORTER 1"/>
    <property type="match status" value="1"/>
</dbReference>
<dbReference type="Pfam" id="PF16414">
    <property type="entry name" value="NPC1_N"/>
    <property type="match status" value="1"/>
</dbReference>
<keyword evidence="6" id="KW-0732">Signal</keyword>
<feature type="transmembrane region" description="Helical" evidence="5">
    <location>
        <begin position="361"/>
        <end position="381"/>
    </location>
</feature>
<keyword evidence="3 5" id="KW-1133">Transmembrane helix</keyword>
<evidence type="ECO:0008006" key="11">
    <source>
        <dbReference type="Google" id="ProtNLM"/>
    </source>
</evidence>
<feature type="chain" id="PRO_5043651699" description="Niemann-Pick C1 N-terminal domain-containing protein" evidence="6">
    <location>
        <begin position="34"/>
        <end position="440"/>
    </location>
</feature>
<dbReference type="GO" id="GO:0015918">
    <property type="term" value="P:sterol transport"/>
    <property type="evidence" value="ECO:0007669"/>
    <property type="project" value="TreeGrafter"/>
</dbReference>
<evidence type="ECO:0000256" key="5">
    <source>
        <dbReference type="SAM" id="Phobius"/>
    </source>
</evidence>
<dbReference type="Pfam" id="PF22314">
    <property type="entry name" value="NPC1_MLD"/>
    <property type="match status" value="1"/>
</dbReference>
<evidence type="ECO:0000256" key="6">
    <source>
        <dbReference type="SAM" id="SignalP"/>
    </source>
</evidence>
<dbReference type="GO" id="GO:0030299">
    <property type="term" value="P:intestinal cholesterol absorption"/>
    <property type="evidence" value="ECO:0007669"/>
    <property type="project" value="TreeGrafter"/>
</dbReference>
<dbReference type="GO" id="GO:0005886">
    <property type="term" value="C:plasma membrane"/>
    <property type="evidence" value="ECO:0007669"/>
    <property type="project" value="TreeGrafter"/>
</dbReference>
<dbReference type="InterPro" id="IPR032190">
    <property type="entry name" value="NPC1_N"/>
</dbReference>
<protein>
    <recommendedName>
        <fullName evidence="11">Niemann-Pick C1 N-terminal domain-containing protein</fullName>
    </recommendedName>
</protein>
<dbReference type="GO" id="GO:0015485">
    <property type="term" value="F:cholesterol binding"/>
    <property type="evidence" value="ECO:0007669"/>
    <property type="project" value="TreeGrafter"/>
</dbReference>